<evidence type="ECO:0000313" key="5">
    <source>
        <dbReference type="Proteomes" id="UP001649230"/>
    </source>
</evidence>
<dbReference type="InterPro" id="IPR051465">
    <property type="entry name" value="Cell_Envelope_Struct_Comp"/>
</dbReference>
<dbReference type="PROSITE" id="PS51272">
    <property type="entry name" value="SLH"/>
    <property type="match status" value="3"/>
</dbReference>
<feature type="chain" id="PRO_5045700021" evidence="2">
    <location>
        <begin position="23"/>
        <end position="544"/>
    </location>
</feature>
<dbReference type="InterPro" id="IPR001119">
    <property type="entry name" value="SLH_dom"/>
</dbReference>
<accession>A0ABY3SEB7</accession>
<gene>
    <name evidence="4" type="ORF">L0M14_16875</name>
</gene>
<dbReference type="EMBL" id="CP090978">
    <property type="protein sequence ID" value="UJF31491.1"/>
    <property type="molecule type" value="Genomic_DNA"/>
</dbReference>
<dbReference type="PANTHER" id="PTHR43308">
    <property type="entry name" value="OUTER MEMBRANE PROTEIN ALPHA-RELATED"/>
    <property type="match status" value="1"/>
</dbReference>
<reference evidence="4 5" key="1">
    <citation type="journal article" date="2024" name="Int. J. Syst. Evol. Microbiol.">
        <title>Paenibacillus hexagrammi sp. nov., a novel bacterium isolated from the gut content of Hexagrammos agrammus.</title>
        <authorList>
            <person name="Jung H.K."/>
            <person name="Kim D.G."/>
            <person name="Zin H."/>
            <person name="Park J."/>
            <person name="Jung H."/>
            <person name="Kim Y.O."/>
            <person name="Kong H.J."/>
            <person name="Kim J.W."/>
            <person name="Kim Y.S."/>
        </authorList>
    </citation>
    <scope>NUCLEOTIDE SEQUENCE [LARGE SCALE GENOMIC DNA]</scope>
    <source>
        <strain evidence="4 5">YPD9-1</strain>
    </source>
</reference>
<evidence type="ECO:0000313" key="4">
    <source>
        <dbReference type="EMBL" id="UJF31491.1"/>
    </source>
</evidence>
<keyword evidence="5" id="KW-1185">Reference proteome</keyword>
<evidence type="ECO:0000256" key="1">
    <source>
        <dbReference type="SAM" id="MobiDB-lite"/>
    </source>
</evidence>
<dbReference type="PANTHER" id="PTHR43308:SF5">
    <property type="entry name" value="S-LAYER PROTEIN _ PEPTIDOGLYCAN ENDO-BETA-N-ACETYLGLUCOSAMINIDASE"/>
    <property type="match status" value="1"/>
</dbReference>
<feature type="domain" description="SLH" evidence="3">
    <location>
        <begin position="487"/>
        <end position="544"/>
    </location>
</feature>
<sequence>MKTYKAAFIALLLTVSPLSAHAASSVALNISAAEVLRGGEIDISGTVDSNVHEVSVKIISPAQTVFYIDHISASEGSFSKKIAISTNEDFTPYGVYSVVAGTEDGSVVQTFSVVDEIGGGPETDPGSNHGGHSSSPGSSSNAANPESNTSIPLSAGTMKADVLKPDLAEDGRYLIGSATWTSAIEQASGSITIELPASSEQSGQALEFPAEVLQSLKEKELDLIIKSESYTMRFPAGSIPASGEAGQRLRIMINSVWSDEAKDAVLSSIKSNPDYHAPGMALSVEIQTISGDQSTPIHKLNQPAEVTFKLTSEQAKQISSNLAGVYQVDGGRPEYVGGYIHDGEMTFKAGHFSTYTILELEKKFVDTSRHWAEPSIKSLAAKHIVSGVDDQHYEPNRGITRAEFVTLLMRAHDWTGQTPNKAGSNPFSDVAAGQYYSGQVAKAASLGIISGYNGAFRPADSITREEAVVALVNAKAYFNLTQSDKGTPRFEDQDEISDWAKAAVKEAFMAGLIEGDGTHFNPKQSVTRAEVAAMIQRLLPSGSL</sequence>
<feature type="signal peptide" evidence="2">
    <location>
        <begin position="1"/>
        <end position="22"/>
    </location>
</feature>
<feature type="domain" description="SLH" evidence="3">
    <location>
        <begin position="359"/>
        <end position="422"/>
    </location>
</feature>
<dbReference type="Pfam" id="PF00395">
    <property type="entry name" value="SLH"/>
    <property type="match status" value="3"/>
</dbReference>
<evidence type="ECO:0000259" key="3">
    <source>
        <dbReference type="PROSITE" id="PS51272"/>
    </source>
</evidence>
<feature type="region of interest" description="Disordered" evidence="1">
    <location>
        <begin position="115"/>
        <end position="154"/>
    </location>
</feature>
<name>A0ABY3SEB7_9BACL</name>
<proteinExistence type="predicted"/>
<feature type="domain" description="SLH" evidence="3">
    <location>
        <begin position="423"/>
        <end position="485"/>
    </location>
</feature>
<dbReference type="Proteomes" id="UP001649230">
    <property type="component" value="Chromosome"/>
</dbReference>
<protein>
    <submittedName>
        <fullName evidence="4">S-layer homology domain-containing protein</fullName>
    </submittedName>
</protein>
<organism evidence="4 5">
    <name type="scientific">Paenibacillus hexagrammi</name>
    <dbReference type="NCBI Taxonomy" id="2908839"/>
    <lineage>
        <taxon>Bacteria</taxon>
        <taxon>Bacillati</taxon>
        <taxon>Bacillota</taxon>
        <taxon>Bacilli</taxon>
        <taxon>Bacillales</taxon>
        <taxon>Paenibacillaceae</taxon>
        <taxon>Paenibacillus</taxon>
    </lineage>
</organism>
<dbReference type="RefSeq" id="WP_235117837.1">
    <property type="nucleotide sequence ID" value="NZ_CP090978.1"/>
</dbReference>
<evidence type="ECO:0000256" key="2">
    <source>
        <dbReference type="SAM" id="SignalP"/>
    </source>
</evidence>
<feature type="compositionally biased region" description="Low complexity" evidence="1">
    <location>
        <begin position="126"/>
        <end position="148"/>
    </location>
</feature>
<keyword evidence="2" id="KW-0732">Signal</keyword>